<feature type="domain" description="ImpA N-terminal" evidence="2">
    <location>
        <begin position="9"/>
        <end position="119"/>
    </location>
</feature>
<dbReference type="Proteomes" id="UP000295058">
    <property type="component" value="Unassembled WGS sequence"/>
</dbReference>
<comment type="caution">
    <text evidence="3">The sequence shown here is derived from an EMBL/GenBank/DDBJ whole genome shotgun (WGS) entry which is preliminary data.</text>
</comment>
<evidence type="ECO:0000256" key="1">
    <source>
        <dbReference type="SAM" id="Coils"/>
    </source>
</evidence>
<evidence type="ECO:0000313" key="6">
    <source>
        <dbReference type="Proteomes" id="UP000295058"/>
    </source>
</evidence>
<keyword evidence="1" id="KW-0175">Coiled coil</keyword>
<protein>
    <submittedName>
        <fullName evidence="3">Type VI secretion system ImpA domain-containing protein</fullName>
    </submittedName>
    <submittedName>
        <fullName evidence="4">Type VI secretion system protein VasJ</fullName>
    </submittedName>
</protein>
<dbReference type="RefSeq" id="WP_094279770.1">
    <property type="nucleotide sequence ID" value="NZ_NQJF01000021.1"/>
</dbReference>
<dbReference type="EMBL" id="SODO01000022">
    <property type="protein sequence ID" value="TDW54031.1"/>
    <property type="molecule type" value="Genomic_DNA"/>
</dbReference>
<proteinExistence type="predicted"/>
<dbReference type="InterPro" id="IPR017739">
    <property type="entry name" value="T6SS-assoc_VCA0119"/>
</dbReference>
<name>A0A235C9F2_9GAMM</name>
<dbReference type="EMBL" id="NQJF01000021">
    <property type="protein sequence ID" value="OYD21092.1"/>
    <property type="molecule type" value="Genomic_DNA"/>
</dbReference>
<dbReference type="InterPro" id="IPR010657">
    <property type="entry name" value="ImpA_N"/>
</dbReference>
<evidence type="ECO:0000313" key="4">
    <source>
        <dbReference type="EMBL" id="TDW54031.1"/>
    </source>
</evidence>
<dbReference type="OrthoDB" id="1522895at2"/>
<keyword evidence="6" id="KW-1185">Reference proteome</keyword>
<organism evidence="3 5">
    <name type="scientific">Oceanimonas baumannii</name>
    <dbReference type="NCBI Taxonomy" id="129578"/>
    <lineage>
        <taxon>Bacteria</taxon>
        <taxon>Pseudomonadati</taxon>
        <taxon>Pseudomonadota</taxon>
        <taxon>Gammaproteobacteria</taxon>
        <taxon>Aeromonadales</taxon>
        <taxon>Aeromonadaceae</taxon>
        <taxon>Oceanimonas</taxon>
    </lineage>
</organism>
<evidence type="ECO:0000313" key="3">
    <source>
        <dbReference type="EMBL" id="OYD21092.1"/>
    </source>
</evidence>
<gene>
    <name evidence="3" type="ORF">B6S09_17475</name>
    <name evidence="4" type="ORF">LY04_03526</name>
</gene>
<dbReference type="NCBIfam" id="TIGR03362">
    <property type="entry name" value="VI_chp_7"/>
    <property type="match status" value="1"/>
</dbReference>
<dbReference type="AlphaFoldDB" id="A0A235C9F2"/>
<accession>A0A235C9F2</accession>
<evidence type="ECO:0000313" key="5">
    <source>
        <dbReference type="Proteomes" id="UP000243640"/>
    </source>
</evidence>
<dbReference type="Pfam" id="PF06812">
    <property type="entry name" value="ImpA_N"/>
    <property type="match status" value="1"/>
</dbReference>
<dbReference type="PANTHER" id="PTHR37024">
    <property type="entry name" value="TYPE VI SECRETION SYSTEM DUF2094 AND IMPA-RELATED DOMAIN PROTEIN"/>
    <property type="match status" value="1"/>
</dbReference>
<reference evidence="3 5" key="1">
    <citation type="submission" date="2017-08" db="EMBL/GenBank/DDBJ databases">
        <title>Draft Genome Sequence of the Marine Bacterium Oceanimonas baumannii ATCC 700832.</title>
        <authorList>
            <person name="Mcclelland W.D."/>
            <person name="Brennan M.A."/>
            <person name="Trachtenberg A.M."/>
            <person name="Maclea K.S."/>
        </authorList>
    </citation>
    <scope>NUCLEOTIDE SEQUENCE [LARGE SCALE GENOMIC DNA]</scope>
    <source>
        <strain evidence="3 5">ATCC 700832</strain>
    </source>
</reference>
<feature type="coiled-coil region" evidence="1">
    <location>
        <begin position="130"/>
        <end position="157"/>
    </location>
</feature>
<dbReference type="PANTHER" id="PTHR37024:SF5">
    <property type="entry name" value="IMPA N-TERMINAL DOMAIN-CONTAINING PROTEIN"/>
    <property type="match status" value="1"/>
</dbReference>
<dbReference type="Proteomes" id="UP000243640">
    <property type="component" value="Unassembled WGS sequence"/>
</dbReference>
<evidence type="ECO:0000259" key="2">
    <source>
        <dbReference type="Pfam" id="PF06812"/>
    </source>
</evidence>
<reference evidence="4 6" key="2">
    <citation type="submission" date="2019-03" db="EMBL/GenBank/DDBJ databases">
        <title>Genomic Encyclopedia of Archaeal and Bacterial Type Strains, Phase II (KMG-II): from individual species to whole genera.</title>
        <authorList>
            <person name="Goeker M."/>
        </authorList>
    </citation>
    <scope>NUCLEOTIDE SEQUENCE [LARGE SCALE GENOMIC DNA]</scope>
    <source>
        <strain evidence="4 6">DSM 15594</strain>
    </source>
</reference>
<dbReference type="Pfam" id="PF16989">
    <property type="entry name" value="T6SS_VasJ"/>
    <property type="match status" value="1"/>
</dbReference>
<sequence>MTSWNTLIEPVPGEHLCGEDCRYEDDFELIEREIGKLNNLYHREEPDWQWIADQTQALLIEKSKDLRLACWLVRAWWNLEGTAGLERGCRFLAALCDHFWSGCFPRKPRARLAALQGLLNVLDSELRDEALNSGEQLKNLEAALAQLDETLSALLDTSPEELATLLRRCRQQEKRLAATAQPAAVHAPAKPSPAPAMTPAPLLPALDEPVASAVASERDAAKLLRQLQDSARRLASFWQKDNPADARRFRLARVLTWSAISALPGADHQGRTQLKPLPATKLLNYRDRLQQGDVAVLLDELEISLTKAPFWLDGHHMSWQCLNALRWQAAADEVLGQVRHFTGVFPALLELSFDDGTPFADSHTREWLGSTTGQETSVPAVSLPQLHSDDLQQALTTAMEQLPQLGLGPALQPLQQAARLAGSGRDAAGWRLAMARLCVLDKQFGAAVSLLRPLYQEFEQRSLWQWEPALGLELCQLLLAALDNLPRKEDAPAWRREIHERLCNVDVCAGLEF</sequence>